<dbReference type="PANTHER" id="PTHR44329">
    <property type="entry name" value="SERINE/THREONINE-PROTEIN KINASE TNNI3K-RELATED"/>
    <property type="match status" value="1"/>
</dbReference>
<dbReference type="Proteomes" id="UP000044841">
    <property type="component" value="Unassembled WGS sequence"/>
</dbReference>
<dbReference type="InterPro" id="IPR051681">
    <property type="entry name" value="Ser/Thr_Kinases-Pseudokinases"/>
</dbReference>
<organism evidence="3 4">
    <name type="scientific">Rhizoctonia solani</name>
    <dbReference type="NCBI Taxonomy" id="456999"/>
    <lineage>
        <taxon>Eukaryota</taxon>
        <taxon>Fungi</taxon>
        <taxon>Dikarya</taxon>
        <taxon>Basidiomycota</taxon>
        <taxon>Agaricomycotina</taxon>
        <taxon>Agaricomycetes</taxon>
        <taxon>Cantharellales</taxon>
        <taxon>Ceratobasidiaceae</taxon>
        <taxon>Rhizoctonia</taxon>
    </lineage>
</organism>
<dbReference type="Pfam" id="PF07714">
    <property type="entry name" value="PK_Tyr_Ser-Thr"/>
    <property type="match status" value="1"/>
</dbReference>
<keyword evidence="4" id="KW-1185">Reference proteome</keyword>
<dbReference type="PROSITE" id="PS50011">
    <property type="entry name" value="PROTEIN_KINASE_DOM"/>
    <property type="match status" value="1"/>
</dbReference>
<dbReference type="InterPro" id="IPR001245">
    <property type="entry name" value="Ser-Thr/Tyr_kinase_cat_dom"/>
</dbReference>
<evidence type="ECO:0000259" key="1">
    <source>
        <dbReference type="PROSITE" id="PS50011"/>
    </source>
</evidence>
<gene>
    <name evidence="2" type="ORF">RDB_LOCUS130491</name>
    <name evidence="3" type="ORF">RSOLAG22IIIB_05597</name>
</gene>
<evidence type="ECO:0000313" key="4">
    <source>
        <dbReference type="Proteomes" id="UP000044841"/>
    </source>
</evidence>
<dbReference type="InterPro" id="IPR000719">
    <property type="entry name" value="Prot_kinase_dom"/>
</dbReference>
<dbReference type="InterPro" id="IPR011009">
    <property type="entry name" value="Kinase-like_dom_sf"/>
</dbReference>
<evidence type="ECO:0000313" key="2">
    <source>
        <dbReference type="EMBL" id="CAE6492016.1"/>
    </source>
</evidence>
<keyword evidence="3" id="KW-0808">Transferase</keyword>
<reference evidence="3 4" key="1">
    <citation type="submission" date="2015-07" db="EMBL/GenBank/DDBJ databases">
        <authorList>
            <person name="Noorani M."/>
        </authorList>
    </citation>
    <scope>NUCLEOTIDE SEQUENCE [LARGE SCALE GENOMIC DNA]</scope>
    <source>
        <strain evidence="3">BBA 69670</strain>
    </source>
</reference>
<sequence>MEVSTLHPITPSTAEFKRFVCLDSSLQDSIGDHIQHPEGGYIFYDGCIVSPHPLSKTHISAANWVLNSLAEGKDDITVVIDARKLTVNYYAVSHSSKRIIWAPEHVIGGIRQDLEYWVHMRNFPAPRFSTSDDISEFQRVLGNNMLHAMYPSSKPEILYLLPSQIITRLDNLKLESSKKDTYYGTFRIAGFWVSIINNRATELPEHKSLKAGQFDIDIVQKRFQEWWSGHPDNQHFTVNAEIDDLDGADNNYQPGVIQVVQLELRTPTSPTHRISTRLKMSTDEVLELLRKHGCEDVTAQLIGSPLNTDPIQGGGFGEVYRGALDCGTEVSLKGLRPVIDSSDNGRGLVKLAAHELYIWSKCDHINILNLIGVAKLKEQLFMVSPWMVNGNVRDYLTGKSQEVRYQTCRQISDGVAYLHHRGIVHGDLKCHNIVVSKDGTPKITDFGTATVNEYSLCFTKSGMETNVTFRWAAPEILQHQTKSTAQSDVYSLGMTILEAFTGVVPYNGIFNIAHVYMRIVRGEKPKRASIWDDGKAGLLWNLLVDCWAYDPPERPNAVSVRDQIEGISSMVGLH</sequence>
<proteinExistence type="predicted"/>
<dbReference type="GO" id="GO:0005524">
    <property type="term" value="F:ATP binding"/>
    <property type="evidence" value="ECO:0007669"/>
    <property type="project" value="InterPro"/>
</dbReference>
<dbReference type="PROSITE" id="PS00108">
    <property type="entry name" value="PROTEIN_KINASE_ST"/>
    <property type="match status" value="1"/>
</dbReference>
<dbReference type="PRINTS" id="PR00109">
    <property type="entry name" value="TYRKINASE"/>
</dbReference>
<name>A0A0K6G7E9_9AGAM</name>
<dbReference type="SMART" id="SM00220">
    <property type="entry name" value="S_TKc"/>
    <property type="match status" value="1"/>
</dbReference>
<dbReference type="SUPFAM" id="SSF56112">
    <property type="entry name" value="Protein kinase-like (PK-like)"/>
    <property type="match status" value="1"/>
</dbReference>
<protein>
    <submittedName>
        <fullName evidence="3">Proto-oncogene tyrosine-protein kinase ROS</fullName>
    </submittedName>
</protein>
<evidence type="ECO:0000313" key="3">
    <source>
        <dbReference type="EMBL" id="CUA74537.1"/>
    </source>
</evidence>
<dbReference type="AlphaFoldDB" id="A0A0K6G7E9"/>
<reference evidence="2" key="2">
    <citation type="submission" date="2021-01" db="EMBL/GenBank/DDBJ databases">
        <authorList>
            <person name="Kaushik A."/>
        </authorList>
    </citation>
    <scope>NUCLEOTIDE SEQUENCE</scope>
    <source>
        <strain evidence="2">AG2-2IIIB</strain>
    </source>
</reference>
<dbReference type="EMBL" id="CAJMWT010004537">
    <property type="protein sequence ID" value="CAE6492016.1"/>
    <property type="molecule type" value="Genomic_DNA"/>
</dbReference>
<dbReference type="Gene3D" id="1.10.510.10">
    <property type="entry name" value="Transferase(Phosphotransferase) domain 1"/>
    <property type="match status" value="1"/>
</dbReference>
<dbReference type="EMBL" id="CYGV01001456">
    <property type="protein sequence ID" value="CUA74537.1"/>
    <property type="molecule type" value="Genomic_DNA"/>
</dbReference>
<dbReference type="Proteomes" id="UP000663843">
    <property type="component" value="Unassembled WGS sequence"/>
</dbReference>
<dbReference type="InterPro" id="IPR008271">
    <property type="entry name" value="Ser/Thr_kinase_AS"/>
</dbReference>
<dbReference type="GO" id="GO:0004674">
    <property type="term" value="F:protein serine/threonine kinase activity"/>
    <property type="evidence" value="ECO:0007669"/>
    <property type="project" value="TreeGrafter"/>
</dbReference>
<dbReference type="PANTHER" id="PTHR44329:SF214">
    <property type="entry name" value="PROTEIN KINASE DOMAIN-CONTAINING PROTEIN"/>
    <property type="match status" value="1"/>
</dbReference>
<feature type="domain" description="Protein kinase" evidence="1">
    <location>
        <begin position="305"/>
        <end position="574"/>
    </location>
</feature>
<accession>A0A0K6G7E9</accession>
<keyword evidence="3" id="KW-0418">Kinase</keyword>